<dbReference type="RefSeq" id="WP_375521812.1">
    <property type="nucleotide sequence ID" value="NZ_JBHIRY010000023.1"/>
</dbReference>
<dbReference type="InterPro" id="IPR009057">
    <property type="entry name" value="Homeodomain-like_sf"/>
</dbReference>
<sequence length="221" mass="26396">MNNHKSDKKYKTRAKLIIKLLPYLRKNGLQSVRMDEIAKVMEISRATLYKYFSTKEEIIGFIVDAFIEYMNEETFYPLETDQSFGTRFQQIFELSVSLTEYFTDIFLQELEASYPDWYDRLNEAMKQREQLVLAFYEEGIQKGIFNDINGKLLIKQDELLRGMFNVKYLMTNQITVQQILVDYYNLKKIQLFKPEKLSAIDDAIMMPRIEYLTQKITRNLF</sequence>
<name>A0ABV5C5E1_9BACL</name>
<comment type="caution">
    <text evidence="4">The sequence shown here is derived from an EMBL/GenBank/DDBJ whole genome shotgun (WGS) entry which is preliminary data.</text>
</comment>
<dbReference type="PROSITE" id="PS50977">
    <property type="entry name" value="HTH_TETR_2"/>
    <property type="match status" value="1"/>
</dbReference>
<dbReference type="Gene3D" id="1.10.357.10">
    <property type="entry name" value="Tetracycline Repressor, domain 2"/>
    <property type="match status" value="1"/>
</dbReference>
<evidence type="ECO:0000259" key="3">
    <source>
        <dbReference type="PROSITE" id="PS50977"/>
    </source>
</evidence>
<dbReference type="Pfam" id="PF00440">
    <property type="entry name" value="TetR_N"/>
    <property type="match status" value="1"/>
</dbReference>
<organism evidence="4 5">
    <name type="scientific">Paenibacillus medicaginis</name>
    <dbReference type="NCBI Taxonomy" id="1470560"/>
    <lineage>
        <taxon>Bacteria</taxon>
        <taxon>Bacillati</taxon>
        <taxon>Bacillota</taxon>
        <taxon>Bacilli</taxon>
        <taxon>Bacillales</taxon>
        <taxon>Paenibacillaceae</taxon>
        <taxon>Paenibacillus</taxon>
    </lineage>
</organism>
<evidence type="ECO:0000256" key="1">
    <source>
        <dbReference type="ARBA" id="ARBA00023125"/>
    </source>
</evidence>
<evidence type="ECO:0000256" key="2">
    <source>
        <dbReference type="PROSITE-ProRule" id="PRU00335"/>
    </source>
</evidence>
<evidence type="ECO:0000313" key="4">
    <source>
        <dbReference type="EMBL" id="MFB5762722.1"/>
    </source>
</evidence>
<protein>
    <submittedName>
        <fullName evidence="4">TetR/AcrR family transcriptional regulator</fullName>
    </submittedName>
</protein>
<proteinExistence type="predicted"/>
<keyword evidence="5" id="KW-1185">Reference proteome</keyword>
<keyword evidence="1 2" id="KW-0238">DNA-binding</keyword>
<reference evidence="4 5" key="1">
    <citation type="submission" date="2024-09" db="EMBL/GenBank/DDBJ databases">
        <title>Paenibacillus zeirhizospherea sp. nov., isolated from surface of the maize (Zea mays) roots in a horticulture field, Hungary.</title>
        <authorList>
            <person name="Marton D."/>
            <person name="Farkas M."/>
            <person name="Bedics A."/>
            <person name="Toth E."/>
            <person name="Tancsics A."/>
            <person name="Boka K."/>
            <person name="Marati G."/>
            <person name="Kriszt B."/>
            <person name="Cserhati M."/>
        </authorList>
    </citation>
    <scope>NUCLEOTIDE SEQUENCE [LARGE SCALE GENOMIC DNA]</scope>
    <source>
        <strain evidence="4 5">JCM 18446</strain>
    </source>
</reference>
<feature type="DNA-binding region" description="H-T-H motif" evidence="2">
    <location>
        <begin position="33"/>
        <end position="52"/>
    </location>
</feature>
<dbReference type="SUPFAM" id="SSF46689">
    <property type="entry name" value="Homeodomain-like"/>
    <property type="match status" value="1"/>
</dbReference>
<accession>A0ABV5C5E1</accession>
<feature type="domain" description="HTH tetR-type" evidence="3">
    <location>
        <begin position="10"/>
        <end position="70"/>
    </location>
</feature>
<evidence type="ECO:0000313" key="5">
    <source>
        <dbReference type="Proteomes" id="UP001580430"/>
    </source>
</evidence>
<dbReference type="Proteomes" id="UP001580430">
    <property type="component" value="Unassembled WGS sequence"/>
</dbReference>
<dbReference type="EMBL" id="JBHIRY010000023">
    <property type="protein sequence ID" value="MFB5762722.1"/>
    <property type="molecule type" value="Genomic_DNA"/>
</dbReference>
<dbReference type="InterPro" id="IPR001647">
    <property type="entry name" value="HTH_TetR"/>
</dbReference>
<gene>
    <name evidence="4" type="ORF">ACE5LO_20290</name>
</gene>